<evidence type="ECO:0000313" key="2">
    <source>
        <dbReference type="Proteomes" id="UP001432062"/>
    </source>
</evidence>
<evidence type="ECO:0000313" key="1">
    <source>
        <dbReference type="EMBL" id="WUV42995.1"/>
    </source>
</evidence>
<name>A0ABZ1YLZ1_9NOCA</name>
<reference evidence="1" key="1">
    <citation type="submission" date="2022-10" db="EMBL/GenBank/DDBJ databases">
        <title>The complete genomes of actinobacterial strains from the NBC collection.</title>
        <authorList>
            <person name="Joergensen T.S."/>
            <person name="Alvarez Arevalo M."/>
            <person name="Sterndorff E.B."/>
            <person name="Faurdal D."/>
            <person name="Vuksanovic O."/>
            <person name="Mourched A.-S."/>
            <person name="Charusanti P."/>
            <person name="Shaw S."/>
            <person name="Blin K."/>
            <person name="Weber T."/>
        </authorList>
    </citation>
    <scope>NUCLEOTIDE SEQUENCE</scope>
    <source>
        <strain evidence="1">NBC_01482</strain>
    </source>
</reference>
<keyword evidence="2" id="KW-1185">Reference proteome</keyword>
<gene>
    <name evidence="1" type="ORF">OG563_27610</name>
</gene>
<sequence>MAQRLFRHSRIDHMGGFKQSGYGADRARIARWDNGDLHGFGGRGHRAEAGADLSHDRGEFIDGVGVAAGTRIGGFGGSTLPGHRIHCPIRAGSSQWKRTGQRPCDFQPRDRCVEDLRGVDLLGLGVDLLMLHRLEMLHRADVIGIITAHRRASLTLAHGISWRAMS</sequence>
<dbReference type="Proteomes" id="UP001432062">
    <property type="component" value="Chromosome"/>
</dbReference>
<proteinExistence type="predicted"/>
<dbReference type="RefSeq" id="WP_329405584.1">
    <property type="nucleotide sequence ID" value="NZ_CP109441.1"/>
</dbReference>
<accession>A0ABZ1YLZ1</accession>
<dbReference type="EMBL" id="CP109441">
    <property type="protein sequence ID" value="WUV42995.1"/>
    <property type="molecule type" value="Genomic_DNA"/>
</dbReference>
<protein>
    <submittedName>
        <fullName evidence="1">Uncharacterized protein</fullName>
    </submittedName>
</protein>
<organism evidence="1 2">
    <name type="scientific">Nocardia vinacea</name>
    <dbReference type="NCBI Taxonomy" id="96468"/>
    <lineage>
        <taxon>Bacteria</taxon>
        <taxon>Bacillati</taxon>
        <taxon>Actinomycetota</taxon>
        <taxon>Actinomycetes</taxon>
        <taxon>Mycobacteriales</taxon>
        <taxon>Nocardiaceae</taxon>
        <taxon>Nocardia</taxon>
    </lineage>
</organism>